<dbReference type="OrthoDB" id="4584900at2759"/>
<evidence type="ECO:0000256" key="2">
    <source>
        <dbReference type="SAM" id="SignalP"/>
    </source>
</evidence>
<evidence type="ECO:0000313" key="4">
    <source>
        <dbReference type="Proteomes" id="UP000027222"/>
    </source>
</evidence>
<sequence length="282" mass="29600">MHACFLRVFLLLGSLAVVLAAEPDLQLLQPLNPDPESALAIDILNEGPKHAVPQVDFRPMTNARRFAAGLPPLPPKRRATATTPAHRPSPSAVPPSSPSQAYIEVREATTRMSLGFISSKYNAFGEGGLTTHPNDRMAFALPAPGGPMSLTTINGPNAKYPVFGGIKGFSSSDANIGPASSNYATLGSTIPTTRNSPPVTAENTFSDATGLPEPVESAIWTYDPASGTLTPQWVNANSSAPTPSSYAGYTGDFLVLTGDPAAFANTYGATTWVVFTIVPVKF</sequence>
<feature type="region of interest" description="Disordered" evidence="1">
    <location>
        <begin position="67"/>
        <end position="100"/>
    </location>
</feature>
<evidence type="ECO:0000313" key="3">
    <source>
        <dbReference type="EMBL" id="KDR77103.1"/>
    </source>
</evidence>
<name>A0A067TDP0_GALM3</name>
<keyword evidence="2" id="KW-0732">Signal</keyword>
<feature type="signal peptide" evidence="2">
    <location>
        <begin position="1"/>
        <end position="20"/>
    </location>
</feature>
<keyword evidence="4" id="KW-1185">Reference proteome</keyword>
<gene>
    <name evidence="3" type="ORF">GALMADRAFT_246294</name>
</gene>
<protein>
    <submittedName>
        <fullName evidence="3">Uncharacterized protein</fullName>
    </submittedName>
</protein>
<dbReference type="HOGENOM" id="CLU_066064_0_1_1"/>
<accession>A0A067TDP0</accession>
<dbReference type="EMBL" id="KL142377">
    <property type="protein sequence ID" value="KDR77103.1"/>
    <property type="molecule type" value="Genomic_DNA"/>
</dbReference>
<dbReference type="STRING" id="685588.A0A067TDP0"/>
<organism evidence="3 4">
    <name type="scientific">Galerina marginata (strain CBS 339.88)</name>
    <dbReference type="NCBI Taxonomy" id="685588"/>
    <lineage>
        <taxon>Eukaryota</taxon>
        <taxon>Fungi</taxon>
        <taxon>Dikarya</taxon>
        <taxon>Basidiomycota</taxon>
        <taxon>Agaricomycotina</taxon>
        <taxon>Agaricomycetes</taxon>
        <taxon>Agaricomycetidae</taxon>
        <taxon>Agaricales</taxon>
        <taxon>Agaricineae</taxon>
        <taxon>Strophariaceae</taxon>
        <taxon>Galerina</taxon>
    </lineage>
</organism>
<reference evidence="4" key="1">
    <citation type="journal article" date="2014" name="Proc. Natl. Acad. Sci. U.S.A.">
        <title>Extensive sampling of basidiomycete genomes demonstrates inadequacy of the white-rot/brown-rot paradigm for wood decay fungi.</title>
        <authorList>
            <person name="Riley R."/>
            <person name="Salamov A.A."/>
            <person name="Brown D.W."/>
            <person name="Nagy L.G."/>
            <person name="Floudas D."/>
            <person name="Held B.W."/>
            <person name="Levasseur A."/>
            <person name="Lombard V."/>
            <person name="Morin E."/>
            <person name="Otillar R."/>
            <person name="Lindquist E.A."/>
            <person name="Sun H."/>
            <person name="LaButti K.M."/>
            <person name="Schmutz J."/>
            <person name="Jabbour D."/>
            <person name="Luo H."/>
            <person name="Baker S.E."/>
            <person name="Pisabarro A.G."/>
            <person name="Walton J.D."/>
            <person name="Blanchette R.A."/>
            <person name="Henrissat B."/>
            <person name="Martin F."/>
            <person name="Cullen D."/>
            <person name="Hibbett D.S."/>
            <person name="Grigoriev I.V."/>
        </authorList>
    </citation>
    <scope>NUCLEOTIDE SEQUENCE [LARGE SCALE GENOMIC DNA]</scope>
    <source>
        <strain evidence="4">CBS 339.88</strain>
    </source>
</reference>
<evidence type="ECO:0000256" key="1">
    <source>
        <dbReference type="SAM" id="MobiDB-lite"/>
    </source>
</evidence>
<dbReference type="Proteomes" id="UP000027222">
    <property type="component" value="Unassembled WGS sequence"/>
</dbReference>
<dbReference type="AlphaFoldDB" id="A0A067TDP0"/>
<proteinExistence type="predicted"/>
<feature type="chain" id="PRO_5001649326" evidence="2">
    <location>
        <begin position="21"/>
        <end position="282"/>
    </location>
</feature>